<feature type="domain" description="HTH tetR-type" evidence="5">
    <location>
        <begin position="19"/>
        <end position="80"/>
    </location>
</feature>
<reference evidence="6" key="1">
    <citation type="submission" date="2024-07" db="EMBL/GenBank/DDBJ databases">
        <authorList>
            <person name="Yu S.T."/>
        </authorList>
    </citation>
    <scope>NUCLEOTIDE SEQUENCE</scope>
    <source>
        <strain evidence="6">R08</strain>
    </source>
</reference>
<dbReference type="InterPro" id="IPR036271">
    <property type="entry name" value="Tet_transcr_reg_TetR-rel_C_sf"/>
</dbReference>
<evidence type="ECO:0000256" key="1">
    <source>
        <dbReference type="ARBA" id="ARBA00023015"/>
    </source>
</evidence>
<dbReference type="InterPro" id="IPR001647">
    <property type="entry name" value="HTH_TetR"/>
</dbReference>
<dbReference type="GO" id="GO:0000976">
    <property type="term" value="F:transcription cis-regulatory region binding"/>
    <property type="evidence" value="ECO:0007669"/>
    <property type="project" value="TreeGrafter"/>
</dbReference>
<gene>
    <name evidence="6" type="ORF">AB5J58_47525</name>
</gene>
<dbReference type="PROSITE" id="PS50977">
    <property type="entry name" value="HTH_TETR_2"/>
    <property type="match status" value="1"/>
</dbReference>
<evidence type="ECO:0000256" key="3">
    <source>
        <dbReference type="ARBA" id="ARBA00023163"/>
    </source>
</evidence>
<dbReference type="PANTHER" id="PTHR30055:SF234">
    <property type="entry name" value="HTH-TYPE TRANSCRIPTIONAL REGULATOR BETI"/>
    <property type="match status" value="1"/>
</dbReference>
<dbReference type="Pfam" id="PF13305">
    <property type="entry name" value="TetR_C_33"/>
    <property type="match status" value="1"/>
</dbReference>
<dbReference type="InterPro" id="IPR023772">
    <property type="entry name" value="DNA-bd_HTH_TetR-type_CS"/>
</dbReference>
<dbReference type="PANTHER" id="PTHR30055">
    <property type="entry name" value="HTH-TYPE TRANSCRIPTIONAL REGULATOR RUTR"/>
    <property type="match status" value="1"/>
</dbReference>
<evidence type="ECO:0000313" key="6">
    <source>
        <dbReference type="EMBL" id="XDQ07381.1"/>
    </source>
</evidence>
<organism evidence="6">
    <name type="scientific">Streptomyces sp. R08</name>
    <dbReference type="NCBI Taxonomy" id="3238624"/>
    <lineage>
        <taxon>Bacteria</taxon>
        <taxon>Bacillati</taxon>
        <taxon>Actinomycetota</taxon>
        <taxon>Actinomycetes</taxon>
        <taxon>Kitasatosporales</taxon>
        <taxon>Streptomycetaceae</taxon>
        <taxon>Streptomyces</taxon>
    </lineage>
</organism>
<dbReference type="InterPro" id="IPR025996">
    <property type="entry name" value="MT1864/Rv1816-like_C"/>
</dbReference>
<sequence length="246" mass="26762">MNTQSAVSGRARSPRGQGEQLRREILRAVGRLLDEWGGVEKLTMRAVAREVGVAAPSIYLHFSDKAELVWAALADKYEDLAARMRAADAEAADGGANARERLRAQGHAYCLFAREYPGHYRLMYEVRQPPVPTARLHLHPSRHVSLSLREAFARCREAGYPLSMPDEQAAQTLWAGLHGFIALQHTLSSAEQAQEPVEPLADGLVDALIPAEPANGPQPPAADTEAAQRIRAIISGRSDTTSAEAT</sequence>
<keyword evidence="2 4" id="KW-0238">DNA-binding</keyword>
<dbReference type="AlphaFoldDB" id="A0AB39MLZ4"/>
<dbReference type="SUPFAM" id="SSF48498">
    <property type="entry name" value="Tetracyclin repressor-like, C-terminal domain"/>
    <property type="match status" value="1"/>
</dbReference>
<accession>A0AB39MLZ4</accession>
<dbReference type="GO" id="GO:0003700">
    <property type="term" value="F:DNA-binding transcription factor activity"/>
    <property type="evidence" value="ECO:0007669"/>
    <property type="project" value="TreeGrafter"/>
</dbReference>
<feature type="DNA-binding region" description="H-T-H motif" evidence="4">
    <location>
        <begin position="43"/>
        <end position="62"/>
    </location>
</feature>
<dbReference type="InterPro" id="IPR009057">
    <property type="entry name" value="Homeodomain-like_sf"/>
</dbReference>
<protein>
    <submittedName>
        <fullName evidence="6">TetR/AcrR family transcriptional regulator</fullName>
    </submittedName>
</protein>
<keyword evidence="1" id="KW-0805">Transcription regulation</keyword>
<keyword evidence="3" id="KW-0804">Transcription</keyword>
<name>A0AB39MLZ4_9ACTN</name>
<dbReference type="RefSeq" id="WP_369192166.1">
    <property type="nucleotide sequence ID" value="NZ_CP163431.1"/>
</dbReference>
<evidence type="ECO:0000256" key="4">
    <source>
        <dbReference type="PROSITE-ProRule" id="PRU00335"/>
    </source>
</evidence>
<evidence type="ECO:0000256" key="2">
    <source>
        <dbReference type="ARBA" id="ARBA00023125"/>
    </source>
</evidence>
<dbReference type="SUPFAM" id="SSF46689">
    <property type="entry name" value="Homeodomain-like"/>
    <property type="match status" value="1"/>
</dbReference>
<dbReference type="PROSITE" id="PS01081">
    <property type="entry name" value="HTH_TETR_1"/>
    <property type="match status" value="1"/>
</dbReference>
<proteinExistence type="predicted"/>
<dbReference type="Pfam" id="PF00440">
    <property type="entry name" value="TetR_N"/>
    <property type="match status" value="1"/>
</dbReference>
<dbReference type="Gene3D" id="1.10.357.10">
    <property type="entry name" value="Tetracycline Repressor, domain 2"/>
    <property type="match status" value="1"/>
</dbReference>
<dbReference type="EMBL" id="CP163431">
    <property type="protein sequence ID" value="XDQ07381.1"/>
    <property type="molecule type" value="Genomic_DNA"/>
</dbReference>
<dbReference type="InterPro" id="IPR050109">
    <property type="entry name" value="HTH-type_TetR-like_transc_reg"/>
</dbReference>
<evidence type="ECO:0000259" key="5">
    <source>
        <dbReference type="PROSITE" id="PS50977"/>
    </source>
</evidence>